<dbReference type="InterPro" id="IPR036280">
    <property type="entry name" value="Multihaem_cyt_sf"/>
</dbReference>
<accession>B5EJ03</accession>
<reference evidence="1 2" key="2">
    <citation type="journal article" date="2010" name="BMC Genomics">
        <title>The genome of Geobacter bemidjiensis, exemplar for the subsurface clade of Geobacter species that predominate in Fe(III)-reducing subsurface environments.</title>
        <authorList>
            <person name="Aklujkar M."/>
            <person name="Young N.D."/>
            <person name="Holmes D."/>
            <person name="Chavan M."/>
            <person name="Risso C."/>
            <person name="Kiss H.E."/>
            <person name="Han C.S."/>
            <person name="Land M.L."/>
            <person name="Lovley D.R."/>
        </authorList>
    </citation>
    <scope>NUCLEOTIDE SEQUENCE [LARGE SCALE GENOMIC DNA]</scope>
    <source>
        <strain evidence="2">ATCC BAA-1014 / DSM 16622 / JCM 12645 / Bem</strain>
    </source>
</reference>
<evidence type="ECO:0000313" key="2">
    <source>
        <dbReference type="Proteomes" id="UP000008825"/>
    </source>
</evidence>
<dbReference type="KEGG" id="gbm:Gbem_2955"/>
<dbReference type="RefSeq" id="WP_012531382.1">
    <property type="nucleotide sequence ID" value="NC_011146.1"/>
</dbReference>
<keyword evidence="2" id="KW-1185">Reference proteome</keyword>
<gene>
    <name evidence="1" type="ordered locus">Gbem_2955</name>
</gene>
<organism evidence="1 2">
    <name type="scientific">Citrifermentans bemidjiense (strain ATCC BAA-1014 / DSM 16622 / JCM 12645 / Bem)</name>
    <name type="common">Geobacter bemidjiensis</name>
    <dbReference type="NCBI Taxonomy" id="404380"/>
    <lineage>
        <taxon>Bacteria</taxon>
        <taxon>Pseudomonadati</taxon>
        <taxon>Thermodesulfobacteriota</taxon>
        <taxon>Desulfuromonadia</taxon>
        <taxon>Geobacterales</taxon>
        <taxon>Geobacteraceae</taxon>
        <taxon>Citrifermentans</taxon>
    </lineage>
</organism>
<dbReference type="PROSITE" id="PS51257">
    <property type="entry name" value="PROKAR_LIPOPROTEIN"/>
    <property type="match status" value="1"/>
</dbReference>
<protein>
    <submittedName>
        <fullName evidence="1">Lipoprotein cytochrome c</fullName>
    </submittedName>
</protein>
<dbReference type="EMBL" id="CP001124">
    <property type="protein sequence ID" value="ACH39958.1"/>
    <property type="molecule type" value="Genomic_DNA"/>
</dbReference>
<dbReference type="SUPFAM" id="SSF48695">
    <property type="entry name" value="Multiheme cytochromes"/>
    <property type="match status" value="1"/>
</dbReference>
<name>B5EJ03_CITBB</name>
<dbReference type="OrthoDB" id="5516392at2"/>
<reference evidence="1 2" key="1">
    <citation type="submission" date="2008-07" db="EMBL/GenBank/DDBJ databases">
        <title>Complete sequence of Geobacter bemidjiensis BEM.</title>
        <authorList>
            <consortium name="US DOE Joint Genome Institute"/>
            <person name="Lucas S."/>
            <person name="Copeland A."/>
            <person name="Lapidus A."/>
            <person name="Glavina del Rio T."/>
            <person name="Dalin E."/>
            <person name="Tice H."/>
            <person name="Bruce D."/>
            <person name="Goodwin L."/>
            <person name="Pitluck S."/>
            <person name="Kiss H."/>
            <person name="Brettin T."/>
            <person name="Detter J.C."/>
            <person name="Han C."/>
            <person name="Kuske C.R."/>
            <person name="Schmutz J."/>
            <person name="Larimer F."/>
            <person name="Land M."/>
            <person name="Hauser L."/>
            <person name="Kyrpides N."/>
            <person name="Lykidis A."/>
            <person name="Lovley D."/>
            <person name="Richardson P."/>
        </authorList>
    </citation>
    <scope>NUCLEOTIDE SEQUENCE [LARGE SCALE GENOMIC DNA]</scope>
    <source>
        <strain evidence="2">ATCC BAA-1014 / DSM 16622 / JCM 12645 / Bem</strain>
    </source>
</reference>
<dbReference type="STRING" id="404380.Gbem_2955"/>
<dbReference type="Proteomes" id="UP000008825">
    <property type="component" value="Chromosome"/>
</dbReference>
<dbReference type="AlphaFoldDB" id="B5EJ03"/>
<keyword evidence="1" id="KW-0449">Lipoprotein</keyword>
<proteinExistence type="predicted"/>
<dbReference type="HOGENOM" id="CLU_631422_0_0_7"/>
<evidence type="ECO:0000313" key="1">
    <source>
        <dbReference type="EMBL" id="ACH39958.1"/>
    </source>
</evidence>
<sequence length="415" mass="44881">MRTMIASLLFIAVALTGCATERYSKIEKWKVAATDPVVSVGHGGVFDGKGKEVEVSPYFVLHAQRYYLKRLYQEGSSEQKALFQQKQRSIEKIKPQDKSEKILVNAALLGWFVEAVKPRDAAQIGSKNSALLERYIRFKDGELDEVPNGGGPVRKDLVALLWREGLLTFLSTNVGGPAYIEQCRAAGVPIPPDWGSSSWKYLGKLGTKFISSGVDADLYAFESDAPKGVCFALPRSSGETITLLGIICLGTDTSKSCFWDNQKNKMQFGIPKNTPVPLSGFAGGADLFNGSGGICTDCHAGENPFIVYPGQPMDIANLLPKTWSDPLVHPAWPQNQGPTSALNGIVLNPGEDSCLSCHNKPPGRRFPTLSTDTPGYCGVILPKAIQFTMPPGSPGNNASYAKHKDALLASCNRVK</sequence>